<dbReference type="EMBL" id="DF933837">
    <property type="protein sequence ID" value="GAM41071.1"/>
    <property type="molecule type" value="Genomic_DNA"/>
</dbReference>
<name>A0A6V8HGQ2_TALPI</name>
<organism evidence="1 2">
    <name type="scientific">Talaromyces pinophilus</name>
    <name type="common">Penicillium pinophilum</name>
    <dbReference type="NCBI Taxonomy" id="128442"/>
    <lineage>
        <taxon>Eukaryota</taxon>
        <taxon>Fungi</taxon>
        <taxon>Dikarya</taxon>
        <taxon>Ascomycota</taxon>
        <taxon>Pezizomycotina</taxon>
        <taxon>Eurotiomycetes</taxon>
        <taxon>Eurotiomycetidae</taxon>
        <taxon>Eurotiales</taxon>
        <taxon>Trichocomaceae</taxon>
        <taxon>Talaromyces</taxon>
        <taxon>Talaromyces sect. Talaromyces</taxon>
    </lineage>
</organism>
<gene>
    <name evidence="1" type="ORF">TCE0_041r13912</name>
</gene>
<dbReference type="AlphaFoldDB" id="A0A6V8HGQ2"/>
<keyword evidence="2" id="KW-1185">Reference proteome</keyword>
<protein>
    <submittedName>
        <fullName evidence="1">Uncharacterized protein</fullName>
    </submittedName>
</protein>
<proteinExistence type="predicted"/>
<reference evidence="2" key="1">
    <citation type="journal article" date="2015" name="Genome Announc.">
        <title>Draft genome sequence of Talaromyces cellulolyticus strain Y-94, a source of lignocellulosic biomass-degrading enzymes.</title>
        <authorList>
            <person name="Fujii T."/>
            <person name="Koike H."/>
            <person name="Sawayama S."/>
            <person name="Yano S."/>
            <person name="Inoue H."/>
        </authorList>
    </citation>
    <scope>NUCLEOTIDE SEQUENCE [LARGE SCALE GENOMIC DNA]</scope>
    <source>
        <strain evidence="2">Y-94</strain>
    </source>
</reference>
<evidence type="ECO:0000313" key="2">
    <source>
        <dbReference type="Proteomes" id="UP000053095"/>
    </source>
</evidence>
<dbReference type="Proteomes" id="UP000053095">
    <property type="component" value="Unassembled WGS sequence"/>
</dbReference>
<accession>A0A6V8HGQ2</accession>
<sequence length="248" mass="28277">MAAVAGPVRYSNDAVANSEAAKEFPWEAPIPANRFWDSFKYCIVRSVLINFPDQEELRQLPIDPDSTNDEPTKLRLLLQILREKLAREEAATSPPGSLNTQNYTHWNQLVQGIYVVENELDLPEAEQTVRTLVERRPDESNIVPPHMLSEYLVKHGKYEEAERTARPVVAWMDAQPHIGKASPQALNSRRIIAKALWFQGPSRRTEANALIAEIRELVEGMGGTKFEVYQEEERQFNEELIADLQKEA</sequence>
<evidence type="ECO:0000313" key="1">
    <source>
        <dbReference type="EMBL" id="GAM41071.1"/>
    </source>
</evidence>
<comment type="caution">
    <text evidence="1">The sequence shown here is derived from an EMBL/GenBank/DDBJ whole genome shotgun (WGS) entry which is preliminary data.</text>
</comment>